<protein>
    <submittedName>
        <fullName evidence="1">Uncharacterized protein</fullName>
    </submittedName>
</protein>
<accession>A0A168IPT0</accession>
<name>A0A168IPT0_CORDF</name>
<reference evidence="1 2" key="1">
    <citation type="journal article" date="2016" name="Genome Biol. Evol.">
        <title>Divergent and convergent evolution of fungal pathogenicity.</title>
        <authorList>
            <person name="Shang Y."/>
            <person name="Xiao G."/>
            <person name="Zheng P."/>
            <person name="Cen K."/>
            <person name="Zhan S."/>
            <person name="Wang C."/>
        </authorList>
    </citation>
    <scope>NUCLEOTIDE SEQUENCE [LARGE SCALE GENOMIC DNA]</scope>
    <source>
        <strain evidence="1 2">RCEF 1005</strain>
    </source>
</reference>
<organism evidence="1 2">
    <name type="scientific">Akanthomyces lecanii RCEF 1005</name>
    <dbReference type="NCBI Taxonomy" id="1081108"/>
    <lineage>
        <taxon>Eukaryota</taxon>
        <taxon>Fungi</taxon>
        <taxon>Dikarya</taxon>
        <taxon>Ascomycota</taxon>
        <taxon>Pezizomycotina</taxon>
        <taxon>Sordariomycetes</taxon>
        <taxon>Hypocreomycetidae</taxon>
        <taxon>Hypocreales</taxon>
        <taxon>Cordycipitaceae</taxon>
        <taxon>Akanthomyces</taxon>
        <taxon>Cordyceps confragosa</taxon>
    </lineage>
</organism>
<comment type="caution">
    <text evidence="1">The sequence shown here is derived from an EMBL/GenBank/DDBJ whole genome shotgun (WGS) entry which is preliminary data.</text>
</comment>
<keyword evidence="2" id="KW-1185">Reference proteome</keyword>
<proteinExistence type="predicted"/>
<dbReference type="EMBL" id="AZHF01000002">
    <property type="protein sequence ID" value="OAA79517.1"/>
    <property type="molecule type" value="Genomic_DNA"/>
</dbReference>
<dbReference type="AlphaFoldDB" id="A0A168IPT0"/>
<dbReference type="OrthoDB" id="2588098at2759"/>
<gene>
    <name evidence="1" type="ORF">LEL_03003</name>
</gene>
<evidence type="ECO:0000313" key="2">
    <source>
        <dbReference type="Proteomes" id="UP000076881"/>
    </source>
</evidence>
<evidence type="ECO:0000313" key="1">
    <source>
        <dbReference type="EMBL" id="OAA79517.1"/>
    </source>
</evidence>
<sequence length="283" mass="31620">MLALGLSSAFLWQHFLRNCAKRSDVGVLSGTPLFSIGNYLRRFPTRVPELFPEVNDLKSRLAEAGSRRLPAREWLVGVVSWGGRILEDGVVHSWKNTLDSIKNHGLGVATLQRLESDLRHVAQEQGIGEPGQKWFLRNLRAKEYVRLEASLEPDESARDISEVGITDTFGVADIDDAKFAGQGTNSRALVATVVSAPWLSLDTGLFFMTLFPKPDREHDQIPAEAEWAGHEFDIVSEKQWQSLDHGEWADATDKMRAASKKLRSSVFGEYYYDEDNDDGADDG</sequence>
<dbReference type="Proteomes" id="UP000076881">
    <property type="component" value="Unassembled WGS sequence"/>
</dbReference>